<dbReference type="Proteomes" id="UP000827092">
    <property type="component" value="Unassembled WGS sequence"/>
</dbReference>
<sequence length="251" mass="27348">MFNCCSHGTLLQLSVLKGSSLSICYYHQDLHRMDGSSGLTPEPSTHATGPLLLTAGRKLHEGSSCRSGRYRPNAGASSIFQELVASVVRLKKLRTFHKWKRGGSPVAPRPARETGIPNAADSAACTHFAAGLFPRPIDIAHMLDSLVRVSRRAEVYHPIKVHFQATRDSKEIEHRIEHSSYGPRTTPLGKTAQVKGTCCRVRLTARSLLNATFHHALASGGFGAGLLPVPSPLREGNHLLVFSFPSAYFYA</sequence>
<evidence type="ECO:0000313" key="1">
    <source>
        <dbReference type="EMBL" id="KAG8156159.1"/>
    </source>
</evidence>
<evidence type="ECO:0000313" key="2">
    <source>
        <dbReference type="Proteomes" id="UP000827092"/>
    </source>
</evidence>
<protein>
    <submittedName>
        <fullName evidence="1">Uncharacterized protein</fullName>
    </submittedName>
</protein>
<dbReference type="EMBL" id="JAFNEN010006268">
    <property type="protein sequence ID" value="KAG8156159.1"/>
    <property type="molecule type" value="Genomic_DNA"/>
</dbReference>
<comment type="caution">
    <text evidence="1">The sequence shown here is derived from an EMBL/GenBank/DDBJ whole genome shotgun (WGS) entry which is preliminary data.</text>
</comment>
<gene>
    <name evidence="1" type="ORF">JTE90_010268</name>
</gene>
<proteinExistence type="predicted"/>
<accession>A0AAV6TDY4</accession>
<reference evidence="1 2" key="1">
    <citation type="journal article" date="2022" name="Nat. Ecol. Evol.">
        <title>A masculinizing supergene underlies an exaggerated male reproductive morph in a spider.</title>
        <authorList>
            <person name="Hendrickx F."/>
            <person name="De Corte Z."/>
            <person name="Sonet G."/>
            <person name="Van Belleghem S.M."/>
            <person name="Kostlbacher S."/>
            <person name="Vangestel C."/>
        </authorList>
    </citation>
    <scope>NUCLEOTIDE SEQUENCE [LARGE SCALE GENOMIC DNA]</scope>
    <source>
        <strain evidence="1">W744_W776</strain>
    </source>
</reference>
<keyword evidence="2" id="KW-1185">Reference proteome</keyword>
<name>A0AAV6TDY4_9ARAC</name>
<dbReference type="AlphaFoldDB" id="A0AAV6TDY4"/>
<organism evidence="1 2">
    <name type="scientific">Oedothorax gibbosus</name>
    <dbReference type="NCBI Taxonomy" id="931172"/>
    <lineage>
        <taxon>Eukaryota</taxon>
        <taxon>Metazoa</taxon>
        <taxon>Ecdysozoa</taxon>
        <taxon>Arthropoda</taxon>
        <taxon>Chelicerata</taxon>
        <taxon>Arachnida</taxon>
        <taxon>Araneae</taxon>
        <taxon>Araneomorphae</taxon>
        <taxon>Entelegynae</taxon>
        <taxon>Araneoidea</taxon>
        <taxon>Linyphiidae</taxon>
        <taxon>Erigoninae</taxon>
        <taxon>Oedothorax</taxon>
    </lineage>
</organism>